<organism evidence="3 4">
    <name type="scientific">Eruca vesicaria subsp. sativa</name>
    <name type="common">Garden rocket</name>
    <name type="synonym">Eruca sativa</name>
    <dbReference type="NCBI Taxonomy" id="29727"/>
    <lineage>
        <taxon>Eukaryota</taxon>
        <taxon>Viridiplantae</taxon>
        <taxon>Streptophyta</taxon>
        <taxon>Embryophyta</taxon>
        <taxon>Tracheophyta</taxon>
        <taxon>Spermatophyta</taxon>
        <taxon>Magnoliopsida</taxon>
        <taxon>eudicotyledons</taxon>
        <taxon>Gunneridae</taxon>
        <taxon>Pentapetalae</taxon>
        <taxon>rosids</taxon>
        <taxon>malvids</taxon>
        <taxon>Brassicales</taxon>
        <taxon>Brassicaceae</taxon>
        <taxon>Brassiceae</taxon>
        <taxon>Eruca</taxon>
    </lineage>
</organism>
<dbReference type="Gene3D" id="3.40.1160.10">
    <property type="entry name" value="Acetylglutamate kinase-like"/>
    <property type="match status" value="1"/>
</dbReference>
<dbReference type="InterPro" id="IPR036393">
    <property type="entry name" value="AceGlu_kinase-like_sf"/>
</dbReference>
<comment type="similarity">
    <text evidence="1">Belongs to the aspartokinase family.</text>
</comment>
<evidence type="ECO:0000256" key="1">
    <source>
        <dbReference type="ARBA" id="ARBA00010122"/>
    </source>
</evidence>
<dbReference type="SUPFAM" id="SSF53633">
    <property type="entry name" value="Carbamate kinase-like"/>
    <property type="match status" value="1"/>
</dbReference>
<dbReference type="PANTHER" id="PTHR21499">
    <property type="entry name" value="ASPARTATE KINASE"/>
    <property type="match status" value="1"/>
</dbReference>
<comment type="caution">
    <text evidence="3">The sequence shown here is derived from an EMBL/GenBank/DDBJ whole genome shotgun (WGS) entry which is preliminary data.</text>
</comment>
<gene>
    <name evidence="3" type="ORF">ERUC_LOCUS8248</name>
</gene>
<evidence type="ECO:0000313" key="3">
    <source>
        <dbReference type="EMBL" id="CAH8318553.1"/>
    </source>
</evidence>
<protein>
    <recommendedName>
        <fullName evidence="2">Aspartate/glutamate/uridylate kinase domain-containing protein</fullName>
    </recommendedName>
</protein>
<keyword evidence="4" id="KW-1185">Reference proteome</keyword>
<dbReference type="EMBL" id="CAKOAT010086512">
    <property type="protein sequence ID" value="CAH8318553.1"/>
    <property type="molecule type" value="Genomic_DNA"/>
</dbReference>
<dbReference type="PANTHER" id="PTHR21499:SF58">
    <property type="entry name" value="ASPARTOKINASE 1, CHLOROPLASTIC"/>
    <property type="match status" value="1"/>
</dbReference>
<dbReference type="InterPro" id="IPR001048">
    <property type="entry name" value="Asp/Glu/Uridylate_kinase"/>
</dbReference>
<reference evidence="3 4" key="1">
    <citation type="submission" date="2022-03" db="EMBL/GenBank/DDBJ databases">
        <authorList>
            <person name="Macdonald S."/>
            <person name="Ahmed S."/>
            <person name="Newling K."/>
        </authorList>
    </citation>
    <scope>NUCLEOTIDE SEQUENCE [LARGE SCALE GENOMIC DNA]</scope>
</reference>
<dbReference type="Proteomes" id="UP001642260">
    <property type="component" value="Unassembled WGS sequence"/>
</dbReference>
<name>A0ABC8JAX8_ERUVS</name>
<dbReference type="InterPro" id="IPR042199">
    <property type="entry name" value="AsparK_Bifunc_asparK/hSer_DH"/>
</dbReference>
<dbReference type="Pfam" id="PF00696">
    <property type="entry name" value="AA_kinase"/>
    <property type="match status" value="1"/>
</dbReference>
<dbReference type="Gene3D" id="1.20.120.1320">
    <property type="entry name" value="Aspartokinase, catalytic domain"/>
    <property type="match status" value="1"/>
</dbReference>
<evidence type="ECO:0000313" key="4">
    <source>
        <dbReference type="Proteomes" id="UP001642260"/>
    </source>
</evidence>
<accession>A0ABC8JAX8</accession>
<dbReference type="AlphaFoldDB" id="A0ABC8JAX8"/>
<proteinExistence type="inferred from homology"/>
<feature type="domain" description="Aspartate/glutamate/uridylate kinase" evidence="2">
    <location>
        <begin position="1"/>
        <end position="58"/>
    </location>
</feature>
<evidence type="ECO:0000259" key="2">
    <source>
        <dbReference type="Pfam" id="PF00696"/>
    </source>
</evidence>
<sequence length="95" mass="10187">MKFGGSSVATAERMREVADLILAFPEESPVIVLSAIGKTTNNLLLAGEKAVSCGVSNASEIEELSIIKELHLRTVKELNIDSSVVTCKNGFCLFM</sequence>